<dbReference type="AlphaFoldDB" id="A0A1M7ADN6"/>
<gene>
    <name evidence="1" type="ORF">SAMN05444414_11331</name>
</gene>
<reference evidence="2" key="1">
    <citation type="submission" date="2016-11" db="EMBL/GenBank/DDBJ databases">
        <authorList>
            <person name="Varghese N."/>
            <person name="Submissions S."/>
        </authorList>
    </citation>
    <scope>NUCLEOTIDE SEQUENCE [LARGE SCALE GENOMIC DNA]</scope>
    <source>
        <strain evidence="2">DSM 29327</strain>
    </source>
</reference>
<dbReference type="Proteomes" id="UP000184191">
    <property type="component" value="Unassembled WGS sequence"/>
</dbReference>
<accession>A0A1M7ADN6</accession>
<dbReference type="EMBL" id="FRBN01000013">
    <property type="protein sequence ID" value="SHL40755.1"/>
    <property type="molecule type" value="Genomic_DNA"/>
</dbReference>
<evidence type="ECO:0000313" key="1">
    <source>
        <dbReference type="EMBL" id="SHL40755.1"/>
    </source>
</evidence>
<proteinExistence type="predicted"/>
<protein>
    <submittedName>
        <fullName evidence="1">Uncharacterized protein</fullName>
    </submittedName>
</protein>
<sequence length="33" mass="3660">MRIALKSGLTRRQVADDFGVGLAPLNTWNTARM</sequence>
<keyword evidence="2" id="KW-1185">Reference proteome</keyword>
<evidence type="ECO:0000313" key="2">
    <source>
        <dbReference type="Proteomes" id="UP000184191"/>
    </source>
</evidence>
<name>A0A1M7ADN6_9RHOB</name>
<dbReference type="STRING" id="1054996.SAMN05444414_11331"/>
<organism evidence="1 2">
    <name type="scientific">Roseovarius marisflavi</name>
    <dbReference type="NCBI Taxonomy" id="1054996"/>
    <lineage>
        <taxon>Bacteria</taxon>
        <taxon>Pseudomonadati</taxon>
        <taxon>Pseudomonadota</taxon>
        <taxon>Alphaproteobacteria</taxon>
        <taxon>Rhodobacterales</taxon>
        <taxon>Roseobacteraceae</taxon>
        <taxon>Roseovarius</taxon>
    </lineage>
</organism>